<evidence type="ECO:0000256" key="10">
    <source>
        <dbReference type="ARBA" id="ARBA00022801"/>
    </source>
</evidence>
<comment type="pathway">
    <text evidence="3">Carbohydrate biosynthesis; gluconeogenesis.</text>
</comment>
<dbReference type="GO" id="GO:0006094">
    <property type="term" value="P:gluconeogenesis"/>
    <property type="evidence" value="ECO:0007669"/>
    <property type="project" value="UniProtKB-UniPathway"/>
</dbReference>
<comment type="cofactor">
    <cofactor evidence="2">
        <name>Mg(2+)</name>
        <dbReference type="ChEBI" id="CHEBI:18420"/>
    </cofactor>
</comment>
<dbReference type="Pfam" id="PF01950">
    <property type="entry name" value="FBPase_3"/>
    <property type="match status" value="2"/>
</dbReference>
<keyword evidence="8" id="KW-0312">Gluconeogenesis</keyword>
<gene>
    <name evidence="16" type="ORF">N866_15260</name>
</gene>
<keyword evidence="9" id="KW-0479">Metal-binding</keyword>
<dbReference type="SUPFAM" id="SSF111249">
    <property type="entry name" value="Sulfolobus fructose-1,6-bisphosphatase-like"/>
    <property type="match status" value="2"/>
</dbReference>
<dbReference type="EMBL" id="AXCW01000005">
    <property type="protein sequence ID" value="EYR65074.1"/>
    <property type="molecule type" value="Genomic_DNA"/>
</dbReference>
<evidence type="ECO:0000256" key="8">
    <source>
        <dbReference type="ARBA" id="ARBA00022432"/>
    </source>
</evidence>
<comment type="caution">
    <text evidence="16">The sequence shown here is derived from an EMBL/GenBank/DDBJ whole genome shotgun (WGS) entry which is preliminary data.</text>
</comment>
<evidence type="ECO:0000256" key="3">
    <source>
        <dbReference type="ARBA" id="ARBA00004742"/>
    </source>
</evidence>
<evidence type="ECO:0000256" key="9">
    <source>
        <dbReference type="ARBA" id="ARBA00022723"/>
    </source>
</evidence>
<dbReference type="AlphaFoldDB" id="A0A021VV49"/>
<evidence type="ECO:0000256" key="1">
    <source>
        <dbReference type="ARBA" id="ARBA00001273"/>
    </source>
</evidence>
<comment type="subunit">
    <text evidence="5">Homooctamer; dimer of tetramers.</text>
</comment>
<dbReference type="Proteomes" id="UP000019753">
    <property type="component" value="Unassembled WGS sequence"/>
</dbReference>
<evidence type="ECO:0000256" key="5">
    <source>
        <dbReference type="ARBA" id="ARBA00011820"/>
    </source>
</evidence>
<dbReference type="UniPathway" id="UPA00138"/>
<evidence type="ECO:0000313" key="16">
    <source>
        <dbReference type="EMBL" id="EYR65074.1"/>
    </source>
</evidence>
<evidence type="ECO:0000256" key="4">
    <source>
        <dbReference type="ARBA" id="ARBA00010693"/>
    </source>
</evidence>
<evidence type="ECO:0000256" key="13">
    <source>
        <dbReference type="ARBA" id="ARBA00023270"/>
    </source>
</evidence>
<sequence length="457" mass="48942">MGTMRTLSIIKADTGGWVGHSSVHPDQEAAAGRELRRAIESGLVDDAHVASCGDDLALIMSHRHGADAQVVHSFAWDVFRRTSAVADELGLHGGTRDDVVGAGRKRAGPHPAGADRAATDGAESDRVQSDGAEPDGVRSHGVESHDVEPDDVTPDGELRGPGLGYAELEIGEERPSEPVLCFLTDQAQPGAWNYPLFRTFADPFTSSGLVVDPAMREGFVFEVYDLQENTAVELACPAETYDLLLYVGAPSRYVIHCVRSAATGVVAAATSTQRLSLIAGRSAGQDDPVMIVRAESGLPSVGEVLEPFAFPYSVAGGLRGAHRAPLMPVGLDDAHPTRSDGPPRVVCLGFQLTDGELIGPRDMFADPSFDRARSRAVEVMDHYRHHGPFEPHRLAPDPLRGTTTPVPDERLASRWVPLTAADVRTPEALRKARQAREQAAQDHRAPGRPTEKEVSGP</sequence>
<dbReference type="InterPro" id="IPR002803">
    <property type="entry name" value="FBPase_V"/>
</dbReference>
<dbReference type="PANTHER" id="PTHR38341">
    <property type="entry name" value="FRUCTOSE-1,6-BISPHOSPHATE ALDOLASE/PHOSPHATASE"/>
    <property type="match status" value="1"/>
</dbReference>
<keyword evidence="17" id="KW-1185">Reference proteome</keyword>
<proteinExistence type="inferred from homology"/>
<feature type="compositionally biased region" description="Basic and acidic residues" evidence="15">
    <location>
        <begin position="424"/>
        <end position="457"/>
    </location>
</feature>
<evidence type="ECO:0000256" key="2">
    <source>
        <dbReference type="ARBA" id="ARBA00001946"/>
    </source>
</evidence>
<dbReference type="InterPro" id="IPR036076">
    <property type="entry name" value="FBPase_V_sf"/>
</dbReference>
<dbReference type="GO" id="GO:0016829">
    <property type="term" value="F:lyase activity"/>
    <property type="evidence" value="ECO:0007669"/>
    <property type="project" value="UniProtKB-KW"/>
</dbReference>
<dbReference type="EC" id="3.1.3.11" evidence="6"/>
<organism evidence="16 17">
    <name type="scientific">Actinotalea ferrariae CF5-4</name>
    <dbReference type="NCBI Taxonomy" id="948458"/>
    <lineage>
        <taxon>Bacteria</taxon>
        <taxon>Bacillati</taxon>
        <taxon>Actinomycetota</taxon>
        <taxon>Actinomycetes</taxon>
        <taxon>Micrococcales</taxon>
        <taxon>Cellulomonadaceae</taxon>
        <taxon>Actinotalea</taxon>
    </lineage>
</organism>
<feature type="region of interest" description="Disordered" evidence="15">
    <location>
        <begin position="422"/>
        <end position="457"/>
    </location>
</feature>
<keyword evidence="10" id="KW-0378">Hydrolase</keyword>
<keyword evidence="13" id="KW-0704">Schiff base</keyword>
<evidence type="ECO:0000256" key="14">
    <source>
        <dbReference type="ARBA" id="ARBA00023277"/>
    </source>
</evidence>
<dbReference type="GO" id="GO:0046872">
    <property type="term" value="F:metal ion binding"/>
    <property type="evidence" value="ECO:0007669"/>
    <property type="project" value="UniProtKB-KW"/>
</dbReference>
<comment type="similarity">
    <text evidence="4">Belongs to the FBP aldolase/phosphatase family.</text>
</comment>
<dbReference type="PANTHER" id="PTHR38341:SF1">
    <property type="entry name" value="FRUCTOSE-1,6-BISPHOSPHATE ALDOLASE_PHOSPHATASE"/>
    <property type="match status" value="1"/>
</dbReference>
<accession>A0A021VV49</accession>
<evidence type="ECO:0000256" key="6">
    <source>
        <dbReference type="ARBA" id="ARBA00013093"/>
    </source>
</evidence>
<feature type="region of interest" description="Disordered" evidence="15">
    <location>
        <begin position="388"/>
        <end position="407"/>
    </location>
</feature>
<evidence type="ECO:0000313" key="17">
    <source>
        <dbReference type="Proteomes" id="UP000019753"/>
    </source>
</evidence>
<evidence type="ECO:0000256" key="7">
    <source>
        <dbReference type="ARBA" id="ARBA00018635"/>
    </source>
</evidence>
<protein>
    <recommendedName>
        <fullName evidence="7">Fructose-1,6-bisphosphate aldolase/phosphatase</fullName>
        <ecNumber evidence="6">3.1.3.11</ecNumber>
    </recommendedName>
</protein>
<evidence type="ECO:0000256" key="12">
    <source>
        <dbReference type="ARBA" id="ARBA00023239"/>
    </source>
</evidence>
<evidence type="ECO:0000256" key="11">
    <source>
        <dbReference type="ARBA" id="ARBA00022842"/>
    </source>
</evidence>
<keyword evidence="11" id="KW-0460">Magnesium</keyword>
<feature type="region of interest" description="Disordered" evidence="15">
    <location>
        <begin position="91"/>
        <end position="163"/>
    </location>
</feature>
<evidence type="ECO:0000256" key="15">
    <source>
        <dbReference type="SAM" id="MobiDB-lite"/>
    </source>
</evidence>
<keyword evidence="12" id="KW-0456">Lyase</keyword>
<keyword evidence="14" id="KW-0119">Carbohydrate metabolism</keyword>
<dbReference type="GO" id="GO:0042132">
    <property type="term" value="F:fructose 1,6-bisphosphate 1-phosphatase activity"/>
    <property type="evidence" value="ECO:0007669"/>
    <property type="project" value="UniProtKB-EC"/>
</dbReference>
<name>A0A021VV49_9CELL</name>
<feature type="compositionally biased region" description="Basic and acidic residues" evidence="15">
    <location>
        <begin position="135"/>
        <end position="147"/>
    </location>
</feature>
<comment type="catalytic activity">
    <reaction evidence="1">
        <text>beta-D-fructose 1,6-bisphosphate + H2O = beta-D-fructose 6-phosphate + phosphate</text>
        <dbReference type="Rhea" id="RHEA:11064"/>
        <dbReference type="ChEBI" id="CHEBI:15377"/>
        <dbReference type="ChEBI" id="CHEBI:32966"/>
        <dbReference type="ChEBI" id="CHEBI:43474"/>
        <dbReference type="ChEBI" id="CHEBI:57634"/>
        <dbReference type="EC" id="3.1.3.11"/>
    </reaction>
</comment>
<reference evidence="16 17" key="1">
    <citation type="submission" date="2014-01" db="EMBL/GenBank/DDBJ databases">
        <title>Actinotalea ferrariae CF5-4.</title>
        <authorList>
            <person name="Chen F."/>
            <person name="Li Y."/>
            <person name="Wang G."/>
        </authorList>
    </citation>
    <scope>NUCLEOTIDE SEQUENCE [LARGE SCALE GENOMIC DNA]</scope>
    <source>
        <strain evidence="16 17">CF5-4</strain>
    </source>
</reference>